<evidence type="ECO:0000313" key="2">
    <source>
        <dbReference type="Proteomes" id="UP001558632"/>
    </source>
</evidence>
<gene>
    <name evidence="1" type="ORF">TSPI_03304</name>
</gene>
<sequence length="76" mass="9010">MNDDEHFAQMKIKRKIQMEFEMAMILSRKNNAGVASIGIHCSNRDAHWKAISKEMAEYWNQKLKESTRSKIRRDIN</sequence>
<comment type="caution">
    <text evidence="1">The sequence shown here is derived from an EMBL/GenBank/DDBJ whole genome shotgun (WGS) entry which is preliminary data.</text>
</comment>
<proteinExistence type="predicted"/>
<name>A0ABR3KRL7_TRISP</name>
<organism evidence="1 2">
    <name type="scientific">Trichinella spiralis</name>
    <name type="common">Trichina worm</name>
    <dbReference type="NCBI Taxonomy" id="6334"/>
    <lineage>
        <taxon>Eukaryota</taxon>
        <taxon>Metazoa</taxon>
        <taxon>Ecdysozoa</taxon>
        <taxon>Nematoda</taxon>
        <taxon>Enoplea</taxon>
        <taxon>Dorylaimia</taxon>
        <taxon>Trichinellida</taxon>
        <taxon>Trichinellidae</taxon>
        <taxon>Trichinella</taxon>
    </lineage>
</organism>
<accession>A0ABR3KRL7</accession>
<dbReference type="Proteomes" id="UP001558632">
    <property type="component" value="Unassembled WGS sequence"/>
</dbReference>
<evidence type="ECO:0000313" key="1">
    <source>
        <dbReference type="EMBL" id="KAL1243238.1"/>
    </source>
</evidence>
<protein>
    <submittedName>
        <fullName evidence="1">Nucleotide-binding protein</fullName>
    </submittedName>
</protein>
<keyword evidence="2" id="KW-1185">Reference proteome</keyword>
<reference evidence="1 2" key="1">
    <citation type="submission" date="2024-07" db="EMBL/GenBank/DDBJ databases">
        <title>Enhanced genomic and transcriptomic resources for Trichinella pseudospiralis and T. spiralis underpin the discovery of pronounced molecular differences between stages and species.</title>
        <authorList>
            <person name="Pasi K.K."/>
            <person name="La Rosa G."/>
            <person name="Gomez-Morales M.A."/>
            <person name="Tosini F."/>
            <person name="Sumanam S."/>
            <person name="Young N.D."/>
            <person name="Chang B.C."/>
            <person name="Robin G.B."/>
        </authorList>
    </citation>
    <scope>NUCLEOTIDE SEQUENCE [LARGE SCALE GENOMIC DNA]</scope>
    <source>
        <strain evidence="1">ISS534</strain>
    </source>
</reference>
<dbReference type="EMBL" id="JBEUSY010000170">
    <property type="protein sequence ID" value="KAL1243238.1"/>
    <property type="molecule type" value="Genomic_DNA"/>
</dbReference>